<gene>
    <name evidence="2" type="ORF">GALL_415990</name>
</gene>
<evidence type="ECO:0000313" key="2">
    <source>
        <dbReference type="EMBL" id="OIQ76720.1"/>
    </source>
</evidence>
<accession>A0A1J5Q0C3</accession>
<feature type="region of interest" description="Disordered" evidence="1">
    <location>
        <begin position="172"/>
        <end position="216"/>
    </location>
</feature>
<comment type="caution">
    <text evidence="2">The sequence shown here is derived from an EMBL/GenBank/DDBJ whole genome shotgun (WGS) entry which is preliminary data.</text>
</comment>
<protein>
    <submittedName>
        <fullName evidence="2">Uncharacterized protein</fullName>
    </submittedName>
</protein>
<name>A0A1J5Q0C3_9ZZZZ</name>
<sequence>MVRCRARQSRLDVARRVVAEISRKPAAKTRQPSRHRHLEALVIRVDEGQWVVAGAFDDCVVLQHLGHAALDPQEGARRQADERVAAETLAADDGLEQKAVAPRRAVRHQLQVERQRGFQVGQRLGGEGDAVVALPGQVFKLMFGHARLRDVAAHSWCGTRGRFAGLHAGQTALDGQGGNRRTLGSGDGQGECVPPGPSPPVSRTRCVSPMNEHGIR</sequence>
<proteinExistence type="predicted"/>
<organism evidence="2">
    <name type="scientific">mine drainage metagenome</name>
    <dbReference type="NCBI Taxonomy" id="410659"/>
    <lineage>
        <taxon>unclassified sequences</taxon>
        <taxon>metagenomes</taxon>
        <taxon>ecological metagenomes</taxon>
    </lineage>
</organism>
<reference evidence="2" key="1">
    <citation type="submission" date="2016-10" db="EMBL/GenBank/DDBJ databases">
        <title>Sequence of Gallionella enrichment culture.</title>
        <authorList>
            <person name="Poehlein A."/>
            <person name="Muehling M."/>
            <person name="Daniel R."/>
        </authorList>
    </citation>
    <scope>NUCLEOTIDE SEQUENCE</scope>
</reference>
<evidence type="ECO:0000256" key="1">
    <source>
        <dbReference type="SAM" id="MobiDB-lite"/>
    </source>
</evidence>
<dbReference type="AlphaFoldDB" id="A0A1J5Q0C3"/>
<dbReference type="EMBL" id="MLJW01001791">
    <property type="protein sequence ID" value="OIQ76720.1"/>
    <property type="molecule type" value="Genomic_DNA"/>
</dbReference>